<reference evidence="1" key="1">
    <citation type="submission" date="2021-05" db="EMBL/GenBank/DDBJ databases">
        <authorList>
            <person name="Alioto T."/>
            <person name="Alioto T."/>
            <person name="Gomez Garrido J."/>
        </authorList>
    </citation>
    <scope>NUCLEOTIDE SEQUENCE</scope>
</reference>
<dbReference type="AlphaFoldDB" id="A0A8D8SMG4"/>
<dbReference type="EMBL" id="HBUF01149529">
    <property type="protein sequence ID" value="CAG6647911.1"/>
    <property type="molecule type" value="Transcribed_RNA"/>
</dbReference>
<organism evidence="1">
    <name type="scientific">Cacopsylla melanoneura</name>
    <dbReference type="NCBI Taxonomy" id="428564"/>
    <lineage>
        <taxon>Eukaryota</taxon>
        <taxon>Metazoa</taxon>
        <taxon>Ecdysozoa</taxon>
        <taxon>Arthropoda</taxon>
        <taxon>Hexapoda</taxon>
        <taxon>Insecta</taxon>
        <taxon>Pterygota</taxon>
        <taxon>Neoptera</taxon>
        <taxon>Paraneoptera</taxon>
        <taxon>Hemiptera</taxon>
        <taxon>Sternorrhyncha</taxon>
        <taxon>Psylloidea</taxon>
        <taxon>Psyllidae</taxon>
        <taxon>Psyllinae</taxon>
        <taxon>Cacopsylla</taxon>
    </lineage>
</organism>
<accession>A0A8D8SMG4</accession>
<evidence type="ECO:0000313" key="1">
    <source>
        <dbReference type="EMBL" id="CAG6671251.1"/>
    </source>
</evidence>
<name>A0A8D8SMG4_9HEMI</name>
<proteinExistence type="predicted"/>
<dbReference type="EMBL" id="HBUF01225583">
    <property type="protein sequence ID" value="CAG6671248.1"/>
    <property type="molecule type" value="Transcribed_RNA"/>
</dbReference>
<dbReference type="EMBL" id="HBUF01225584">
    <property type="protein sequence ID" value="CAG6671251.1"/>
    <property type="molecule type" value="Transcribed_RNA"/>
</dbReference>
<dbReference type="EMBL" id="HBUF01149530">
    <property type="protein sequence ID" value="CAG6647914.1"/>
    <property type="molecule type" value="Transcribed_RNA"/>
</dbReference>
<dbReference type="EMBL" id="HBUF01149533">
    <property type="protein sequence ID" value="CAG6647923.1"/>
    <property type="molecule type" value="Transcribed_RNA"/>
</dbReference>
<dbReference type="EMBL" id="HBUF01149532">
    <property type="protein sequence ID" value="CAG6647920.1"/>
    <property type="molecule type" value="Transcribed_RNA"/>
</dbReference>
<sequence>MPRPHSAQVVSLMTITLSQKRDCVRSDPISSTGSLTAVVMIIGVTTRRIFTVRLHRYTRTLTFSCLSSGSGLTIRGCPVMVISSSVTPLNILPTPSRSPIRIGPRRMTRPLLESSTASVGLDLCVLRMLIRGPLACISG</sequence>
<dbReference type="EMBL" id="HBUF01149531">
    <property type="protein sequence ID" value="CAG6647917.1"/>
    <property type="molecule type" value="Transcribed_RNA"/>
</dbReference>
<protein>
    <submittedName>
        <fullName evidence="1">Uncharacterized protein</fullName>
    </submittedName>
</protein>